<sequence length="493" mass="56399">MKTVLITLIPPFMFLFFNTACASTIDYSPVESDQILVNPDIGIVDHQTINIKDNPYWNIPSYPETSVVYFRWYWEELEPEKGEYNFQLIDQTIQDAVKLNKKVVIRFMTLAGKDETYYAGAPRQYKKVLGIPCWLKQQLDPETQDFCADDNSFVPDYHDPIFQNHLNNFLQAMGDRYNSNPNLLRLDVGLVGTWGEGHLYSHTADNASTLGANGYTAENLQAYIDMMKAAFPNTMLTIDLGTTDDDFSGMATRQGLGWRADCFGDWTPGWNHMQDAYPQTLSHIENTSDPLILSRWKHAPVDFEICYTMQEWAQQPNVYTQEKVIKTFDKALDLHASLFNLKSSEIPPVYQQALDEFRKKLGYRLVLKHLTVQSKFRAGSFIAIQSDWVNKGSAPSYTNYPVVWRLVDSQDNVVAYFQANNDITQWLPAEHNGDVPTVYSLANKFRLPATLKPGKYQLEVGLVSLGSRNAKIKIAIDNENSNNWYRLINVDIK</sequence>
<feature type="domain" description="DUF4832" evidence="2">
    <location>
        <begin position="317"/>
        <end position="468"/>
    </location>
</feature>
<protein>
    <submittedName>
        <fullName evidence="3">DUF4832 domain-containing protein</fullName>
    </submittedName>
</protein>
<dbReference type="InterPro" id="IPR032267">
    <property type="entry name" value="DUF4832"/>
</dbReference>
<evidence type="ECO:0000259" key="2">
    <source>
        <dbReference type="Pfam" id="PF16116"/>
    </source>
</evidence>
<dbReference type="Proteomes" id="UP000319828">
    <property type="component" value="Unassembled WGS sequence"/>
</dbReference>
<feature type="signal peptide" evidence="1">
    <location>
        <begin position="1"/>
        <end position="22"/>
    </location>
</feature>
<gene>
    <name evidence="3" type="ORF">FOF44_13580</name>
</gene>
<dbReference type="Gene3D" id="3.20.20.80">
    <property type="entry name" value="Glycosidases"/>
    <property type="match status" value="1"/>
</dbReference>
<dbReference type="Pfam" id="PF16116">
    <property type="entry name" value="DUF4832"/>
    <property type="match status" value="1"/>
</dbReference>
<evidence type="ECO:0000313" key="3">
    <source>
        <dbReference type="EMBL" id="TVO34421.1"/>
    </source>
</evidence>
<name>A0A557P192_9VIBR</name>
<proteinExistence type="predicted"/>
<dbReference type="OrthoDB" id="9800974at2"/>
<dbReference type="InterPro" id="IPR017853">
    <property type="entry name" value="GH"/>
</dbReference>
<feature type="chain" id="PRO_5021905566" evidence="1">
    <location>
        <begin position="23"/>
        <end position="493"/>
    </location>
</feature>
<dbReference type="SUPFAM" id="SSF51445">
    <property type="entry name" value="(Trans)glycosidases"/>
    <property type="match status" value="1"/>
</dbReference>
<dbReference type="EMBL" id="VMKJ01000031">
    <property type="protein sequence ID" value="TVO34421.1"/>
    <property type="molecule type" value="Genomic_DNA"/>
</dbReference>
<evidence type="ECO:0000313" key="4">
    <source>
        <dbReference type="Proteomes" id="UP000319828"/>
    </source>
</evidence>
<accession>A0A557P192</accession>
<keyword evidence="1" id="KW-0732">Signal</keyword>
<dbReference type="AlphaFoldDB" id="A0A557P192"/>
<evidence type="ECO:0000256" key="1">
    <source>
        <dbReference type="SAM" id="SignalP"/>
    </source>
</evidence>
<organism evidence="3 4">
    <name type="scientific">Vibrio algivorus</name>
    <dbReference type="NCBI Taxonomy" id="1667024"/>
    <lineage>
        <taxon>Bacteria</taxon>
        <taxon>Pseudomonadati</taxon>
        <taxon>Pseudomonadota</taxon>
        <taxon>Gammaproteobacteria</taxon>
        <taxon>Vibrionales</taxon>
        <taxon>Vibrionaceae</taxon>
        <taxon>Vibrio</taxon>
    </lineage>
</organism>
<comment type="caution">
    <text evidence="3">The sequence shown here is derived from an EMBL/GenBank/DDBJ whole genome shotgun (WGS) entry which is preliminary data.</text>
</comment>
<reference evidence="3 4" key="1">
    <citation type="submission" date="2019-07" db="EMBL/GenBank/DDBJ databases">
        <title>The draft genome sequence of Vibrio algivorus M1486.</title>
        <authorList>
            <person name="Meng X."/>
        </authorList>
    </citation>
    <scope>NUCLEOTIDE SEQUENCE [LARGE SCALE GENOMIC DNA]</scope>
    <source>
        <strain evidence="3 4">M1486</strain>
    </source>
</reference>